<reference evidence="5" key="1">
    <citation type="journal article" date="2021" name="Nat. Commun.">
        <title>Genetic determinants of endophytism in the Arabidopsis root mycobiome.</title>
        <authorList>
            <person name="Mesny F."/>
            <person name="Miyauchi S."/>
            <person name="Thiergart T."/>
            <person name="Pickel B."/>
            <person name="Atanasova L."/>
            <person name="Karlsson M."/>
            <person name="Huettel B."/>
            <person name="Barry K.W."/>
            <person name="Haridas S."/>
            <person name="Chen C."/>
            <person name="Bauer D."/>
            <person name="Andreopoulos W."/>
            <person name="Pangilinan J."/>
            <person name="LaButti K."/>
            <person name="Riley R."/>
            <person name="Lipzen A."/>
            <person name="Clum A."/>
            <person name="Drula E."/>
            <person name="Henrissat B."/>
            <person name="Kohler A."/>
            <person name="Grigoriev I.V."/>
            <person name="Martin F.M."/>
            <person name="Hacquard S."/>
        </authorList>
    </citation>
    <scope>NUCLEOTIDE SEQUENCE</scope>
    <source>
        <strain evidence="5">MPI-SDFR-AT-0120</strain>
    </source>
</reference>
<dbReference type="InterPro" id="IPR036864">
    <property type="entry name" value="Zn2-C6_fun-type_DNA-bd_sf"/>
</dbReference>
<evidence type="ECO:0000313" key="6">
    <source>
        <dbReference type="EMBL" id="KAH7067959.1"/>
    </source>
</evidence>
<dbReference type="SUPFAM" id="SSF57701">
    <property type="entry name" value="Zn2/Cys6 DNA-binding domain"/>
    <property type="match status" value="1"/>
</dbReference>
<keyword evidence="1" id="KW-0539">Nucleus</keyword>
<keyword evidence="8" id="KW-1185">Reference proteome</keyword>
<evidence type="ECO:0000259" key="3">
    <source>
        <dbReference type="PROSITE" id="PS50048"/>
    </source>
</evidence>
<evidence type="ECO:0000313" key="5">
    <source>
        <dbReference type="EMBL" id="KAH7066439.1"/>
    </source>
</evidence>
<comment type="caution">
    <text evidence="5">The sequence shown here is derived from an EMBL/GenBank/DDBJ whole genome shotgun (WGS) entry which is preliminary data.</text>
</comment>
<dbReference type="EMBL" id="JAGMVJ010000016">
    <property type="protein sequence ID" value="KAH7079410.1"/>
    <property type="molecule type" value="Genomic_DNA"/>
</dbReference>
<organism evidence="5 8">
    <name type="scientific">Paraphoma chrysanthemicola</name>
    <dbReference type="NCBI Taxonomy" id="798071"/>
    <lineage>
        <taxon>Eukaryota</taxon>
        <taxon>Fungi</taxon>
        <taxon>Dikarya</taxon>
        <taxon>Ascomycota</taxon>
        <taxon>Pezizomycotina</taxon>
        <taxon>Dothideomycetes</taxon>
        <taxon>Pleosporomycetidae</taxon>
        <taxon>Pleosporales</taxon>
        <taxon>Pleosporineae</taxon>
        <taxon>Phaeosphaeriaceae</taxon>
        <taxon>Paraphoma</taxon>
    </lineage>
</organism>
<dbReference type="Proteomes" id="UP000813461">
    <property type="component" value="Unassembled WGS sequence"/>
</dbReference>
<dbReference type="OrthoDB" id="3621423at2759"/>
<dbReference type="GO" id="GO:0000981">
    <property type="term" value="F:DNA-binding transcription factor activity, RNA polymerase II-specific"/>
    <property type="evidence" value="ECO:0007669"/>
    <property type="project" value="InterPro"/>
</dbReference>
<dbReference type="EMBL" id="JAGMVJ010000046">
    <property type="protein sequence ID" value="KAH7066025.1"/>
    <property type="molecule type" value="Genomic_DNA"/>
</dbReference>
<dbReference type="CDD" id="cd00067">
    <property type="entry name" value="GAL4"/>
    <property type="match status" value="1"/>
</dbReference>
<evidence type="ECO:0000256" key="1">
    <source>
        <dbReference type="ARBA" id="ARBA00023242"/>
    </source>
</evidence>
<dbReference type="PROSITE" id="PS50048">
    <property type="entry name" value="ZN2_CY6_FUNGAL_2"/>
    <property type="match status" value="1"/>
</dbReference>
<evidence type="ECO:0000313" key="8">
    <source>
        <dbReference type="Proteomes" id="UP000813461"/>
    </source>
</evidence>
<feature type="compositionally biased region" description="Basic and acidic residues" evidence="2">
    <location>
        <begin position="1"/>
        <end position="10"/>
    </location>
</feature>
<evidence type="ECO:0000313" key="7">
    <source>
        <dbReference type="EMBL" id="KAH7079410.1"/>
    </source>
</evidence>
<sequence>MRSDPTEVRSESSQTDCSLPSRVDVPTCSVHCNQPPSPIYFFVFAQFSLASAMSEESPRDGSTPSLLRMHYAAKPQRVLACILCQQRKVKCDRKFPCAVCTKAGVQCISAAIAPRQRRRRFPERELLDRLRDYGTCQEP</sequence>
<protein>
    <recommendedName>
        <fullName evidence="3">Zn(2)-C6 fungal-type domain-containing protein</fullName>
    </recommendedName>
</protein>
<dbReference type="Gene3D" id="4.10.240.10">
    <property type="entry name" value="Zn(2)-C6 fungal-type DNA-binding domain"/>
    <property type="match status" value="1"/>
</dbReference>
<dbReference type="GO" id="GO:0008270">
    <property type="term" value="F:zinc ion binding"/>
    <property type="evidence" value="ECO:0007669"/>
    <property type="project" value="InterPro"/>
</dbReference>
<name>A0A8K0QRQ3_9PLEO</name>
<dbReference type="InterPro" id="IPR001138">
    <property type="entry name" value="Zn2Cys6_DnaBD"/>
</dbReference>
<accession>A0A8K0QRQ3</accession>
<dbReference type="Pfam" id="PF00172">
    <property type="entry name" value="Zn_clus"/>
    <property type="match status" value="1"/>
</dbReference>
<feature type="region of interest" description="Disordered" evidence="2">
    <location>
        <begin position="1"/>
        <end position="20"/>
    </location>
</feature>
<feature type="domain" description="Zn(2)-C6 fungal-type" evidence="3">
    <location>
        <begin position="80"/>
        <end position="109"/>
    </location>
</feature>
<dbReference type="EMBL" id="JAGMVJ010000045">
    <property type="protein sequence ID" value="KAH7066439.1"/>
    <property type="molecule type" value="Genomic_DNA"/>
</dbReference>
<evidence type="ECO:0000256" key="2">
    <source>
        <dbReference type="SAM" id="MobiDB-lite"/>
    </source>
</evidence>
<proteinExistence type="predicted"/>
<gene>
    <name evidence="7" type="ORF">FB567DRAFT_532512</name>
    <name evidence="6" type="ORF">FB567DRAFT_541537</name>
    <name evidence="5" type="ORF">FB567DRAFT_542678</name>
    <name evidence="4" type="ORF">FB567DRAFT_542706</name>
</gene>
<dbReference type="EMBL" id="JAGMVJ010000033">
    <property type="protein sequence ID" value="KAH7067959.1"/>
    <property type="molecule type" value="Genomic_DNA"/>
</dbReference>
<dbReference type="SMART" id="SM00066">
    <property type="entry name" value="GAL4"/>
    <property type="match status" value="1"/>
</dbReference>
<evidence type="ECO:0000313" key="4">
    <source>
        <dbReference type="EMBL" id="KAH7066025.1"/>
    </source>
</evidence>
<dbReference type="AlphaFoldDB" id="A0A8K0QRQ3"/>